<dbReference type="PROSITE" id="PS50113">
    <property type="entry name" value="PAC"/>
    <property type="match status" value="1"/>
</dbReference>
<dbReference type="CDD" id="cd00130">
    <property type="entry name" value="PAS"/>
    <property type="match status" value="1"/>
</dbReference>
<dbReference type="Gene3D" id="3.30.450.20">
    <property type="entry name" value="PAS domain"/>
    <property type="match status" value="1"/>
</dbReference>
<dbReference type="InterPro" id="IPR035965">
    <property type="entry name" value="PAS-like_dom_sf"/>
</dbReference>
<evidence type="ECO:0000256" key="11">
    <source>
        <dbReference type="ARBA" id="ARBA00023136"/>
    </source>
</evidence>
<evidence type="ECO:0000256" key="8">
    <source>
        <dbReference type="ARBA" id="ARBA00022777"/>
    </source>
</evidence>
<dbReference type="NCBIfam" id="TIGR00229">
    <property type="entry name" value="sensory_box"/>
    <property type="match status" value="1"/>
</dbReference>
<dbReference type="RefSeq" id="WP_106381223.1">
    <property type="nucleotide sequence ID" value="NZ_NIGF01000026.1"/>
</dbReference>
<dbReference type="SUPFAM" id="SSF55781">
    <property type="entry name" value="GAF domain-like"/>
    <property type="match status" value="2"/>
</dbReference>
<comment type="caution">
    <text evidence="19">The sequence shown here is derived from an EMBL/GenBank/DDBJ whole genome shotgun (WGS) entry which is preliminary data.</text>
</comment>
<evidence type="ECO:0000256" key="1">
    <source>
        <dbReference type="ARBA" id="ARBA00000085"/>
    </source>
</evidence>
<dbReference type="GO" id="GO:0005524">
    <property type="term" value="F:ATP binding"/>
    <property type="evidence" value="ECO:0007669"/>
    <property type="project" value="UniProtKB-KW"/>
</dbReference>
<keyword evidence="8" id="KW-0418">Kinase</keyword>
<gene>
    <name evidence="19" type="ORF">B1R32_12628</name>
</gene>
<dbReference type="PANTHER" id="PTHR43047:SF72">
    <property type="entry name" value="OSMOSENSING HISTIDINE PROTEIN KINASE SLN1"/>
    <property type="match status" value="1"/>
</dbReference>
<dbReference type="PROSITE" id="PS50112">
    <property type="entry name" value="PAS"/>
    <property type="match status" value="1"/>
</dbReference>
<keyword evidence="11" id="KW-0472">Membrane</keyword>
<evidence type="ECO:0000259" key="17">
    <source>
        <dbReference type="PROSITE" id="PS50112"/>
    </source>
</evidence>
<name>A0A2S8SPD8_9BACT</name>
<dbReference type="SMART" id="SM00448">
    <property type="entry name" value="REC"/>
    <property type="match status" value="1"/>
</dbReference>
<dbReference type="FunFam" id="3.30.565.10:FF:000023">
    <property type="entry name" value="PAS domain-containing sensor histidine kinase"/>
    <property type="match status" value="1"/>
</dbReference>
<dbReference type="SUPFAM" id="SSF55874">
    <property type="entry name" value="ATPase domain of HSP90 chaperone/DNA topoisomerase II/histidine kinase"/>
    <property type="match status" value="1"/>
</dbReference>
<feature type="modified residue" description="4-aspartylphosphate" evidence="12">
    <location>
        <position position="856"/>
    </location>
</feature>
<dbReference type="InterPro" id="IPR005467">
    <property type="entry name" value="His_kinase_dom"/>
</dbReference>
<dbReference type="Gene3D" id="3.40.50.2300">
    <property type="match status" value="1"/>
</dbReference>
<dbReference type="InterPro" id="IPR000014">
    <property type="entry name" value="PAS"/>
</dbReference>
<dbReference type="Pfam" id="PF00072">
    <property type="entry name" value="Response_reg"/>
    <property type="match status" value="1"/>
</dbReference>
<dbReference type="GO" id="GO:0000155">
    <property type="term" value="F:phosphorelay sensor kinase activity"/>
    <property type="evidence" value="ECO:0007669"/>
    <property type="project" value="InterPro"/>
</dbReference>
<evidence type="ECO:0000259" key="15">
    <source>
        <dbReference type="PROSITE" id="PS50109"/>
    </source>
</evidence>
<feature type="domain" description="PAS" evidence="17">
    <location>
        <begin position="367"/>
        <end position="442"/>
    </location>
</feature>
<dbReference type="CDD" id="cd00082">
    <property type="entry name" value="HisKA"/>
    <property type="match status" value="1"/>
</dbReference>
<keyword evidence="9" id="KW-0067">ATP-binding</keyword>
<evidence type="ECO:0000256" key="3">
    <source>
        <dbReference type="ARBA" id="ARBA00012438"/>
    </source>
</evidence>
<comment type="catalytic activity">
    <reaction evidence="1">
        <text>ATP + protein L-histidine = ADP + protein N-phospho-L-histidine.</text>
        <dbReference type="EC" id="2.7.13.3"/>
    </reaction>
</comment>
<dbReference type="InterPro" id="IPR036097">
    <property type="entry name" value="HisK_dim/P_sf"/>
</dbReference>
<evidence type="ECO:0000256" key="9">
    <source>
        <dbReference type="ARBA" id="ARBA00022840"/>
    </source>
</evidence>
<dbReference type="SMART" id="SM00091">
    <property type="entry name" value="PAS"/>
    <property type="match status" value="1"/>
</dbReference>
<dbReference type="Gene3D" id="1.10.287.130">
    <property type="match status" value="1"/>
</dbReference>
<dbReference type="SMART" id="SM00388">
    <property type="entry name" value="HisKA"/>
    <property type="match status" value="1"/>
</dbReference>
<reference evidence="19 20" key="1">
    <citation type="journal article" date="2018" name="Syst. Appl. Microbiol.">
        <title>Abditibacterium utsteinense sp. nov., the first cultivated member of candidate phylum FBP, isolated from ice-free Antarctic soil samples.</title>
        <authorList>
            <person name="Tahon G."/>
            <person name="Tytgat B."/>
            <person name="Lebbe L."/>
            <person name="Carlier A."/>
            <person name="Willems A."/>
        </authorList>
    </citation>
    <scope>NUCLEOTIDE SEQUENCE [LARGE SCALE GENOMIC DNA]</scope>
    <source>
        <strain evidence="19 20">LMG 29911</strain>
    </source>
</reference>
<dbReference type="InterPro" id="IPR000700">
    <property type="entry name" value="PAS-assoc_C"/>
</dbReference>
<protein>
    <recommendedName>
        <fullName evidence="3">histidine kinase</fullName>
        <ecNumber evidence="3">2.7.13.3</ecNumber>
    </recommendedName>
</protein>
<keyword evidence="20" id="KW-1185">Reference proteome</keyword>
<comment type="subcellular location">
    <subcellularLocation>
        <location evidence="2">Cell membrane</location>
    </subcellularLocation>
</comment>
<dbReference type="InterPro" id="IPR001789">
    <property type="entry name" value="Sig_transdc_resp-reg_receiver"/>
</dbReference>
<evidence type="ECO:0000256" key="2">
    <source>
        <dbReference type="ARBA" id="ARBA00004236"/>
    </source>
</evidence>
<dbReference type="SMART" id="SM00387">
    <property type="entry name" value="HATPase_c"/>
    <property type="match status" value="1"/>
</dbReference>
<dbReference type="Pfam" id="PF02518">
    <property type="entry name" value="HATPase_c"/>
    <property type="match status" value="1"/>
</dbReference>
<dbReference type="InterPro" id="IPR003661">
    <property type="entry name" value="HisK_dim/P_dom"/>
</dbReference>
<organism evidence="19 20">
    <name type="scientific">Abditibacterium utsteinense</name>
    <dbReference type="NCBI Taxonomy" id="1960156"/>
    <lineage>
        <taxon>Bacteria</taxon>
        <taxon>Pseudomonadati</taxon>
        <taxon>Abditibacteriota</taxon>
        <taxon>Abditibacteriia</taxon>
        <taxon>Abditibacteriales</taxon>
        <taxon>Abditibacteriaceae</taxon>
        <taxon>Abditibacterium</taxon>
    </lineage>
</organism>
<dbReference type="Pfam" id="PF00512">
    <property type="entry name" value="HisKA"/>
    <property type="match status" value="1"/>
</dbReference>
<dbReference type="Gene3D" id="3.30.450.40">
    <property type="match status" value="1"/>
</dbReference>
<evidence type="ECO:0000256" key="5">
    <source>
        <dbReference type="ARBA" id="ARBA00022553"/>
    </source>
</evidence>
<keyword evidence="7" id="KW-0547">Nucleotide-binding</keyword>
<dbReference type="SUPFAM" id="SSF55785">
    <property type="entry name" value="PYP-like sensor domain (PAS domain)"/>
    <property type="match status" value="1"/>
</dbReference>
<evidence type="ECO:0000313" key="19">
    <source>
        <dbReference type="EMBL" id="PQV62644.1"/>
    </source>
</evidence>
<keyword evidence="5 12" id="KW-0597">Phosphoprotein</keyword>
<dbReference type="Gene3D" id="3.30.565.10">
    <property type="entry name" value="Histidine kinase-like ATPase, C-terminal domain"/>
    <property type="match status" value="1"/>
</dbReference>
<evidence type="ECO:0000256" key="14">
    <source>
        <dbReference type="SAM" id="MobiDB-lite"/>
    </source>
</evidence>
<evidence type="ECO:0000256" key="12">
    <source>
        <dbReference type="PROSITE-ProRule" id="PRU00169"/>
    </source>
</evidence>
<dbReference type="EC" id="2.7.13.3" evidence="3"/>
<dbReference type="AlphaFoldDB" id="A0A2S8SPD8"/>
<accession>A0A2S8SPD8</accession>
<dbReference type="Pfam" id="PF08447">
    <property type="entry name" value="PAS_3"/>
    <property type="match status" value="1"/>
</dbReference>
<evidence type="ECO:0000256" key="7">
    <source>
        <dbReference type="ARBA" id="ARBA00022741"/>
    </source>
</evidence>
<dbReference type="PRINTS" id="PR00344">
    <property type="entry name" value="BCTRLSENSOR"/>
</dbReference>
<feature type="coiled-coil region" evidence="13">
    <location>
        <begin position="492"/>
        <end position="561"/>
    </location>
</feature>
<dbReference type="GO" id="GO:0005886">
    <property type="term" value="C:plasma membrane"/>
    <property type="evidence" value="ECO:0007669"/>
    <property type="project" value="UniProtKB-SubCell"/>
</dbReference>
<sequence length="936" mass="104012">MTHQVERSAAAEREYRLSRGLAAVITATDQLLLCQDEDTLLRRAVELAREHLGVERFAIFLNIPGTELIGGTYGTDMKGQTTRENEIQFPAADFPDDLPAPDVENSIRWIYKDKKHLQAQSGLEKSAVEREWLIATPIHSSVGRIGLAFQDAAISQTPVDDILQDIVTVYCSLLGSMIESKQAAESARQSQRQTSKGLGIVLDIADELVLCEDLDSLLRRTVEMARDRLGVERIGIYLKNGDDDFLRGTYGVSPEGNLQEEKHKTVDIGALDVPTPATKNPLSRLKIYKRARLNEDTERNQKEKGERDWVVTTPIQSSQGVIGVCFNDSAITKHAMDEAQQEKLAVLCSMLGNMIESKRTTEAMRESERSIANLMSNLPGMAYRCLNDEAWTMEFVSEGVLEMTGYAPEALIGNQQIEWNQLIHPDDRSLVWKQVQEALQQRRSFQLTYRIATITGSQKWMSEHGSGIFSAQGELVAIEGFISDITARKQAAEAVRLAKEELETRVDERTRELAQANELLRIENEERQMAMAKLHEVAEALQVAKDEAERANNAKSEFLSRMSHELRTPLNAILGFGQLLEMAALPPKRQEAVTHILKAGRHLLGLINEVLDIARVEAGHLELLIEPVAIDETVKECCDLLQTLAQERSIRLEQSIAELQGVEVLADRQRLKQVLLNLLANAIKYNCEGGRVFISSCQAADGHTCINVRDTGPGLSAEDIGKIFNPFERLNATNTEVEGSGLGLLLSQHLVEAMGGTLQVESSLGEGSTFSIELPQADSSQKMKESSLRDGEDAELLPTAQPKTSKILVIEDNLSNLRLLEVILESRPQVTLLAAMQGSVGLDLARQHEPDLILLDLNLPDISGKEVLSRLQESPLTCTIPVVIISADATSQQVERLLEEGAKQYLTKPLDVKRFLRILDEFLEEEVRPNARAKRL</sequence>
<evidence type="ECO:0000256" key="6">
    <source>
        <dbReference type="ARBA" id="ARBA00022679"/>
    </source>
</evidence>
<evidence type="ECO:0000256" key="4">
    <source>
        <dbReference type="ARBA" id="ARBA00022475"/>
    </source>
</evidence>
<keyword evidence="13" id="KW-0175">Coiled coil</keyword>
<dbReference type="PROSITE" id="PS50109">
    <property type="entry name" value="HIS_KIN"/>
    <property type="match status" value="1"/>
</dbReference>
<keyword evidence="6" id="KW-0808">Transferase</keyword>
<feature type="domain" description="Response regulatory" evidence="16">
    <location>
        <begin position="806"/>
        <end position="923"/>
    </location>
</feature>
<dbReference type="InterPro" id="IPR013655">
    <property type="entry name" value="PAS_fold_3"/>
</dbReference>
<dbReference type="GO" id="GO:0009927">
    <property type="term" value="F:histidine phosphotransfer kinase activity"/>
    <property type="evidence" value="ECO:0007669"/>
    <property type="project" value="TreeGrafter"/>
</dbReference>
<dbReference type="SUPFAM" id="SSF52172">
    <property type="entry name" value="CheY-like"/>
    <property type="match status" value="1"/>
</dbReference>
<dbReference type="EMBL" id="NIGF01000026">
    <property type="protein sequence ID" value="PQV62644.1"/>
    <property type="molecule type" value="Genomic_DNA"/>
</dbReference>
<dbReference type="InterPro" id="IPR029016">
    <property type="entry name" value="GAF-like_dom_sf"/>
</dbReference>
<dbReference type="InterPro" id="IPR003594">
    <property type="entry name" value="HATPase_dom"/>
</dbReference>
<evidence type="ECO:0000259" key="18">
    <source>
        <dbReference type="PROSITE" id="PS50113"/>
    </source>
</evidence>
<feature type="domain" description="PAC" evidence="18">
    <location>
        <begin position="445"/>
        <end position="497"/>
    </location>
</feature>
<dbReference type="InterPro" id="IPR036890">
    <property type="entry name" value="HATPase_C_sf"/>
</dbReference>
<dbReference type="OrthoDB" id="9810730at2"/>
<dbReference type="PROSITE" id="PS50110">
    <property type="entry name" value="RESPONSE_REGULATORY"/>
    <property type="match status" value="1"/>
</dbReference>
<dbReference type="InParanoid" id="A0A2S8SPD8"/>
<dbReference type="PANTHER" id="PTHR43047">
    <property type="entry name" value="TWO-COMPONENT HISTIDINE PROTEIN KINASE"/>
    <property type="match status" value="1"/>
</dbReference>
<keyword evidence="10" id="KW-0902">Two-component regulatory system</keyword>
<dbReference type="InterPro" id="IPR004358">
    <property type="entry name" value="Sig_transdc_His_kin-like_C"/>
</dbReference>
<feature type="domain" description="Histidine kinase" evidence="15">
    <location>
        <begin position="561"/>
        <end position="778"/>
    </location>
</feature>
<dbReference type="Proteomes" id="UP000237684">
    <property type="component" value="Unassembled WGS sequence"/>
</dbReference>
<proteinExistence type="predicted"/>
<evidence type="ECO:0000259" key="16">
    <source>
        <dbReference type="PROSITE" id="PS50110"/>
    </source>
</evidence>
<feature type="compositionally biased region" description="Basic and acidic residues" evidence="14">
    <location>
        <begin position="781"/>
        <end position="791"/>
    </location>
</feature>
<dbReference type="InterPro" id="IPR011006">
    <property type="entry name" value="CheY-like_superfamily"/>
</dbReference>
<evidence type="ECO:0000256" key="13">
    <source>
        <dbReference type="SAM" id="Coils"/>
    </source>
</evidence>
<evidence type="ECO:0000256" key="10">
    <source>
        <dbReference type="ARBA" id="ARBA00023012"/>
    </source>
</evidence>
<dbReference type="SUPFAM" id="SSF47384">
    <property type="entry name" value="Homodimeric domain of signal transducing histidine kinase"/>
    <property type="match status" value="1"/>
</dbReference>
<evidence type="ECO:0000313" key="20">
    <source>
        <dbReference type="Proteomes" id="UP000237684"/>
    </source>
</evidence>
<keyword evidence="4" id="KW-1003">Cell membrane</keyword>
<feature type="region of interest" description="Disordered" evidence="14">
    <location>
        <begin position="775"/>
        <end position="797"/>
    </location>
</feature>